<name>A0ABZ1THY6_STRVG</name>
<dbReference type="RefSeq" id="WP_266484056.1">
    <property type="nucleotide sequence ID" value="NZ_CP108052.1"/>
</dbReference>
<feature type="region of interest" description="Disordered" evidence="1">
    <location>
        <begin position="27"/>
        <end position="77"/>
    </location>
</feature>
<sequence length="228" mass="23086">MRTTTALLASATAVAALLTLTACGGDGSGGSSPVIGGPGADSGTGADTDGGPHEGTLENPTKNGGVNGNAPKDGTAFQKLPKAGTMAAAARFINGHTDCSRISTDPGEDGPTGPGAEFDKAATVTETGYCGSPRITTVILYKDAKAFQTAFKAEMAKKGNNGNPNQGIVVGQDFAMGSQDSDAMSALLQPQAGLLMLNCHPDFKPPSGFRKEPALVKGCVLTDYYKDE</sequence>
<feature type="signal peptide" evidence="2">
    <location>
        <begin position="1"/>
        <end position="24"/>
    </location>
</feature>
<feature type="chain" id="PRO_5046802789" description="Lipoprotein" evidence="2">
    <location>
        <begin position="25"/>
        <end position="228"/>
    </location>
</feature>
<proteinExistence type="predicted"/>
<keyword evidence="4" id="KW-1185">Reference proteome</keyword>
<evidence type="ECO:0000313" key="4">
    <source>
        <dbReference type="Proteomes" id="UP001432039"/>
    </source>
</evidence>
<protein>
    <recommendedName>
        <fullName evidence="5">Lipoprotein</fullName>
    </recommendedName>
</protein>
<reference evidence="3" key="1">
    <citation type="submission" date="2022-10" db="EMBL/GenBank/DDBJ databases">
        <title>The complete genomes of actinobacterial strains from the NBC collection.</title>
        <authorList>
            <person name="Joergensen T.S."/>
            <person name="Alvarez Arevalo M."/>
            <person name="Sterndorff E.B."/>
            <person name="Faurdal D."/>
            <person name="Vuksanovic O."/>
            <person name="Mourched A.-S."/>
            <person name="Charusanti P."/>
            <person name="Shaw S."/>
            <person name="Blin K."/>
            <person name="Weber T."/>
        </authorList>
    </citation>
    <scope>NUCLEOTIDE SEQUENCE</scope>
    <source>
        <strain evidence="3">NBC_00248</strain>
    </source>
</reference>
<feature type="compositionally biased region" description="Gly residues" evidence="1">
    <location>
        <begin position="27"/>
        <end position="42"/>
    </location>
</feature>
<evidence type="ECO:0000313" key="3">
    <source>
        <dbReference type="EMBL" id="WUQ14064.1"/>
    </source>
</evidence>
<keyword evidence="2" id="KW-0732">Signal</keyword>
<evidence type="ECO:0000256" key="1">
    <source>
        <dbReference type="SAM" id="MobiDB-lite"/>
    </source>
</evidence>
<evidence type="ECO:0000256" key="2">
    <source>
        <dbReference type="SAM" id="SignalP"/>
    </source>
</evidence>
<dbReference type="EMBL" id="CP108090">
    <property type="protein sequence ID" value="WUQ14064.1"/>
    <property type="molecule type" value="Genomic_DNA"/>
</dbReference>
<gene>
    <name evidence="3" type="ORF">OG517_23020</name>
</gene>
<organism evidence="3 4">
    <name type="scientific">Streptomyces virginiae</name>
    <name type="common">Streptomyces cinnamonensis</name>
    <dbReference type="NCBI Taxonomy" id="1961"/>
    <lineage>
        <taxon>Bacteria</taxon>
        <taxon>Bacillati</taxon>
        <taxon>Actinomycetota</taxon>
        <taxon>Actinomycetes</taxon>
        <taxon>Kitasatosporales</taxon>
        <taxon>Streptomycetaceae</taxon>
        <taxon>Streptomyces</taxon>
    </lineage>
</organism>
<accession>A0ABZ1THY6</accession>
<dbReference type="PROSITE" id="PS51257">
    <property type="entry name" value="PROKAR_LIPOPROTEIN"/>
    <property type="match status" value="1"/>
</dbReference>
<dbReference type="Proteomes" id="UP001432039">
    <property type="component" value="Chromosome"/>
</dbReference>
<evidence type="ECO:0008006" key="5">
    <source>
        <dbReference type="Google" id="ProtNLM"/>
    </source>
</evidence>